<comment type="caution">
    <text evidence="4">The sequence shown here is derived from an EMBL/GenBank/DDBJ whole genome shotgun (WGS) entry which is preliminary data.</text>
</comment>
<name>A0A9P7GWF4_9HYPO</name>
<dbReference type="Gene3D" id="3.40.50.720">
    <property type="entry name" value="NAD(P)-binding Rossmann-like Domain"/>
    <property type="match status" value="1"/>
</dbReference>
<dbReference type="CDD" id="cd05259">
    <property type="entry name" value="PCBER_SDR_a"/>
    <property type="match status" value="1"/>
</dbReference>
<evidence type="ECO:0000256" key="2">
    <source>
        <dbReference type="ARBA" id="ARBA00023002"/>
    </source>
</evidence>
<dbReference type="InterPro" id="IPR036291">
    <property type="entry name" value="NAD(P)-bd_dom_sf"/>
</dbReference>
<dbReference type="EMBL" id="JAGPUO010000015">
    <property type="protein sequence ID" value="KAG5658089.1"/>
    <property type="molecule type" value="Genomic_DNA"/>
</dbReference>
<evidence type="ECO:0000313" key="5">
    <source>
        <dbReference type="Proteomes" id="UP000782241"/>
    </source>
</evidence>
<accession>A0A9P7GWF4</accession>
<dbReference type="Proteomes" id="UP000782241">
    <property type="component" value="Unassembled WGS sequence"/>
</dbReference>
<dbReference type="InterPro" id="IPR051609">
    <property type="entry name" value="NmrA/Isoflavone_reductase-like"/>
</dbReference>
<evidence type="ECO:0000259" key="3">
    <source>
        <dbReference type="Pfam" id="PF05368"/>
    </source>
</evidence>
<proteinExistence type="predicted"/>
<gene>
    <name evidence="4" type="ORF">KAF25_007040</name>
</gene>
<keyword evidence="1" id="KW-0521">NADP</keyword>
<dbReference type="AlphaFoldDB" id="A0A9P7GWF4"/>
<dbReference type="Pfam" id="PF05368">
    <property type="entry name" value="NmrA"/>
    <property type="match status" value="1"/>
</dbReference>
<dbReference type="SUPFAM" id="SSF51735">
    <property type="entry name" value="NAD(P)-binding Rossmann-fold domains"/>
    <property type="match status" value="1"/>
</dbReference>
<reference evidence="4" key="1">
    <citation type="submission" date="2021-04" db="EMBL/GenBank/DDBJ databases">
        <title>Draft genome of Fusarium avenaceum strain F156N33, isolated from an atmospheric sample in Virginia.</title>
        <authorList>
            <person name="Yang S."/>
            <person name="Vinatzer B.A."/>
            <person name="Coleman J."/>
        </authorList>
    </citation>
    <scope>NUCLEOTIDE SEQUENCE</scope>
    <source>
        <strain evidence="4">F156N33</strain>
    </source>
</reference>
<keyword evidence="2" id="KW-0560">Oxidoreductase</keyword>
<dbReference type="PANTHER" id="PTHR47706:SF1">
    <property type="entry name" value="CIPA-LIKE, PUTATIVE (AFU_ORTHOLOGUE AFUA_1G12460)-RELATED"/>
    <property type="match status" value="1"/>
</dbReference>
<evidence type="ECO:0000256" key="1">
    <source>
        <dbReference type="ARBA" id="ARBA00022857"/>
    </source>
</evidence>
<evidence type="ECO:0000313" key="4">
    <source>
        <dbReference type="EMBL" id="KAG5658089.1"/>
    </source>
</evidence>
<organism evidence="4 5">
    <name type="scientific">Fusarium avenaceum</name>
    <dbReference type="NCBI Taxonomy" id="40199"/>
    <lineage>
        <taxon>Eukaryota</taxon>
        <taxon>Fungi</taxon>
        <taxon>Dikarya</taxon>
        <taxon>Ascomycota</taxon>
        <taxon>Pezizomycotina</taxon>
        <taxon>Sordariomycetes</taxon>
        <taxon>Hypocreomycetidae</taxon>
        <taxon>Hypocreales</taxon>
        <taxon>Nectriaceae</taxon>
        <taxon>Fusarium</taxon>
        <taxon>Fusarium tricinctum species complex</taxon>
    </lineage>
</organism>
<dbReference type="PANTHER" id="PTHR47706">
    <property type="entry name" value="NMRA-LIKE FAMILY PROTEIN"/>
    <property type="match status" value="1"/>
</dbReference>
<keyword evidence="5" id="KW-1185">Reference proteome</keyword>
<dbReference type="InterPro" id="IPR045312">
    <property type="entry name" value="PCBER-like"/>
</dbReference>
<dbReference type="GO" id="GO:0016491">
    <property type="term" value="F:oxidoreductase activity"/>
    <property type="evidence" value="ECO:0007669"/>
    <property type="project" value="UniProtKB-KW"/>
</dbReference>
<dbReference type="InterPro" id="IPR008030">
    <property type="entry name" value="NmrA-like"/>
</dbReference>
<protein>
    <recommendedName>
        <fullName evidence="3">NmrA-like domain-containing protein</fullName>
    </recommendedName>
</protein>
<sequence length="299" mass="32356">MSPFKNIAVAGASGDLGSAVFSRLVASNKFNLTVLTRSGTKATFPEGIKVIEVDYDSLDSLTAAVQGQDAVVSTLGSFAIASQDLLIDAAVAAGVKRFLPSEFGSNLVIPSVRNLPVFRAKVVIEDKLIALANEGKISYTFVYNSGFLDWGIKNNLFFDLSKSEITLWDGGNAEFSTTTLSSVGDAVVGVLSHPEETQDRIVYVQSTSLTLSKLLQLAKEVNPNKEWNVKHAKIDDAVAQSDANVAKGIFDWPTLSIYLVRSLFDANSVPKYPKLDNELLGVKSISDEEVKELLRPHLQ</sequence>
<feature type="domain" description="NmrA-like" evidence="3">
    <location>
        <begin position="5"/>
        <end position="221"/>
    </location>
</feature>